<evidence type="ECO:0000256" key="5">
    <source>
        <dbReference type="ARBA" id="ARBA00022989"/>
    </source>
</evidence>
<evidence type="ECO:0000256" key="7">
    <source>
        <dbReference type="RuleBase" id="RU362018"/>
    </source>
</evidence>
<accession>A0ABW8RBU5</accession>
<keyword evidence="12" id="KW-1185">Reference proteome</keyword>
<comment type="caution">
    <text evidence="11">The sequence shown here is derived from an EMBL/GenBank/DDBJ whole genome shotgun (WGS) entry which is preliminary data.</text>
</comment>
<evidence type="ECO:0000256" key="3">
    <source>
        <dbReference type="ARBA" id="ARBA00022475"/>
    </source>
</evidence>
<dbReference type="Proteomes" id="UP001623041">
    <property type="component" value="Unassembled WGS sequence"/>
</dbReference>
<keyword evidence="7" id="KW-0813">Transport</keyword>
<dbReference type="InterPro" id="IPR018270">
    <property type="entry name" value="C_nuclsd_transpt_met_bac"/>
</dbReference>
<organism evidence="11 12">
    <name type="scientific">Bacillus salipaludis</name>
    <dbReference type="NCBI Taxonomy" id="2547811"/>
    <lineage>
        <taxon>Bacteria</taxon>
        <taxon>Bacillati</taxon>
        <taxon>Bacillota</taxon>
        <taxon>Bacilli</taxon>
        <taxon>Bacillales</taxon>
        <taxon>Bacillaceae</taxon>
        <taxon>Bacillus</taxon>
    </lineage>
</organism>
<name>A0ABW8RBU5_9BACI</name>
<sequence length="405" mass="42581">MNILWGMAGIAVIMAIAWLFSVNRRAVNVRTVFVALAIQILFAFIVLKWEFGKDVLYKATQIVGKVIKSSNSGIEFVFGGVLEAEGVGFIFAFQVLTVIVFFASLIAVLYHLGIMQILIRFIGGGLSRLLKTSKAESISAAANIFVGQTEAPLIVKPYIGRMTKSEVFAVMTGGLATVSGANLAGYFLLGIPLEYLLAASFMAAPGGLLMAKLIVPETEKSETSDTIVLGKNRDAQNVIDAAAKGAGDGLKLALNVGAMLVAFISLIALLNIILGGIGGLFGFENLSLEYLLGIVFAPIAFVMGVPFDEALMAGSFLGQKAIINEFVAYVSFVPEMANLSDKTNLIISFALCGFANVGSTAILLGTIGEIASNQRNTVAQFALRAVLAGTLANLLSAAIAGMLMG</sequence>
<evidence type="ECO:0000256" key="2">
    <source>
        <dbReference type="ARBA" id="ARBA00009033"/>
    </source>
</evidence>
<protein>
    <recommendedName>
        <fullName evidence="7">Nucleoside permease</fullName>
    </recommendedName>
</protein>
<evidence type="ECO:0000259" key="9">
    <source>
        <dbReference type="Pfam" id="PF07662"/>
    </source>
</evidence>
<proteinExistence type="inferred from homology"/>
<dbReference type="Pfam" id="PF07670">
    <property type="entry name" value="Gate"/>
    <property type="match status" value="1"/>
</dbReference>
<dbReference type="Pfam" id="PF01773">
    <property type="entry name" value="Nucleos_tra2_N"/>
    <property type="match status" value="1"/>
</dbReference>
<evidence type="ECO:0000259" key="8">
    <source>
        <dbReference type="Pfam" id="PF01773"/>
    </source>
</evidence>
<reference evidence="11 12" key="1">
    <citation type="submission" date="2024-11" db="EMBL/GenBank/DDBJ databases">
        <authorList>
            <person name="Lucas J.A."/>
        </authorList>
    </citation>
    <scope>NUCLEOTIDE SEQUENCE [LARGE SCALE GENOMIC DNA]</scope>
    <source>
        <strain evidence="11 12">Z 5.4</strain>
    </source>
</reference>
<dbReference type="InterPro" id="IPR011642">
    <property type="entry name" value="Gate_dom"/>
</dbReference>
<keyword evidence="4 7" id="KW-0812">Transmembrane</keyword>
<feature type="domain" description="Concentrative nucleoside transporter C-terminal" evidence="9">
    <location>
        <begin position="195"/>
        <end position="401"/>
    </location>
</feature>
<keyword evidence="5 7" id="KW-1133">Transmembrane helix</keyword>
<dbReference type="RefSeq" id="WP_406579618.1">
    <property type="nucleotide sequence ID" value="NZ_JBJHQH010000003.1"/>
</dbReference>
<dbReference type="Pfam" id="PF07662">
    <property type="entry name" value="Nucleos_tra2_C"/>
    <property type="match status" value="1"/>
</dbReference>
<keyword evidence="6 7" id="KW-0472">Membrane</keyword>
<feature type="transmembrane region" description="Helical" evidence="7">
    <location>
        <begin position="252"/>
        <end position="278"/>
    </location>
</feature>
<evidence type="ECO:0000256" key="4">
    <source>
        <dbReference type="ARBA" id="ARBA00022692"/>
    </source>
</evidence>
<dbReference type="PANTHER" id="PTHR10590:SF4">
    <property type="entry name" value="SOLUTE CARRIER FAMILY 28 MEMBER 3"/>
    <property type="match status" value="1"/>
</dbReference>
<comment type="similarity">
    <text evidence="2 7">Belongs to the concentrative nucleoside transporter (CNT) (TC 2.A.41) family.</text>
</comment>
<dbReference type="NCBIfam" id="TIGR00804">
    <property type="entry name" value="nupC"/>
    <property type="match status" value="1"/>
</dbReference>
<feature type="domain" description="Nucleoside transporter/FeoB GTPase Gate" evidence="10">
    <location>
        <begin position="92"/>
        <end position="189"/>
    </location>
</feature>
<evidence type="ECO:0000313" key="12">
    <source>
        <dbReference type="Proteomes" id="UP001623041"/>
    </source>
</evidence>
<gene>
    <name evidence="11" type="ORF">ACJEBI_05505</name>
</gene>
<feature type="transmembrane region" description="Helical" evidence="7">
    <location>
        <begin position="29"/>
        <end position="47"/>
    </location>
</feature>
<evidence type="ECO:0000256" key="1">
    <source>
        <dbReference type="ARBA" id="ARBA00004651"/>
    </source>
</evidence>
<feature type="transmembrane region" description="Helical" evidence="7">
    <location>
        <begin position="290"/>
        <end position="307"/>
    </location>
</feature>
<evidence type="ECO:0000256" key="6">
    <source>
        <dbReference type="ARBA" id="ARBA00023136"/>
    </source>
</evidence>
<evidence type="ECO:0000313" key="11">
    <source>
        <dbReference type="EMBL" id="MFK9090934.1"/>
    </source>
</evidence>
<dbReference type="InterPro" id="IPR002668">
    <property type="entry name" value="CNT_N_dom"/>
</dbReference>
<dbReference type="PANTHER" id="PTHR10590">
    <property type="entry name" value="SODIUM/NUCLEOSIDE COTRANSPORTER"/>
    <property type="match status" value="1"/>
</dbReference>
<feature type="transmembrane region" description="Helical" evidence="7">
    <location>
        <begin position="89"/>
        <end position="112"/>
    </location>
</feature>
<keyword evidence="3" id="KW-1003">Cell membrane</keyword>
<comment type="subcellular location">
    <subcellularLocation>
        <location evidence="1">Cell membrane</location>
        <topology evidence="1">Multi-pass membrane protein</topology>
    </subcellularLocation>
</comment>
<dbReference type="InterPro" id="IPR011657">
    <property type="entry name" value="CNT_C_dom"/>
</dbReference>
<feature type="transmembrane region" description="Helical" evidence="7">
    <location>
        <begin position="6"/>
        <end position="22"/>
    </location>
</feature>
<dbReference type="InterPro" id="IPR008276">
    <property type="entry name" value="C_nuclsd_transpt"/>
</dbReference>
<dbReference type="EMBL" id="JBJHQH010000003">
    <property type="protein sequence ID" value="MFK9090934.1"/>
    <property type="molecule type" value="Genomic_DNA"/>
</dbReference>
<evidence type="ECO:0000259" key="10">
    <source>
        <dbReference type="Pfam" id="PF07670"/>
    </source>
</evidence>
<feature type="transmembrane region" description="Helical" evidence="7">
    <location>
        <begin position="167"/>
        <end position="189"/>
    </location>
</feature>
<feature type="transmembrane region" description="Helical" evidence="7">
    <location>
        <begin position="345"/>
        <end position="365"/>
    </location>
</feature>
<feature type="domain" description="Concentrative nucleoside transporter N-terminal" evidence="8">
    <location>
        <begin position="8"/>
        <end position="80"/>
    </location>
</feature>
<feature type="transmembrane region" description="Helical" evidence="7">
    <location>
        <begin position="385"/>
        <end position="404"/>
    </location>
</feature>